<reference evidence="2 3" key="1">
    <citation type="submission" date="2024-04" db="EMBL/GenBank/DDBJ databases">
        <title>Phyllosticta paracitricarpa is synonymous to the EU quarantine fungus P. citricarpa based on phylogenomic analyses.</title>
        <authorList>
            <consortium name="Lawrence Berkeley National Laboratory"/>
            <person name="Van ingen-buijs V.A."/>
            <person name="Van westerhoven A.C."/>
            <person name="Haridas S."/>
            <person name="Skiadas P."/>
            <person name="Martin F."/>
            <person name="Groenewald J.Z."/>
            <person name="Crous P.W."/>
            <person name="Seidl M.F."/>
        </authorList>
    </citation>
    <scope>NUCLEOTIDE SEQUENCE [LARGE SCALE GENOMIC DNA]</scope>
    <source>
        <strain evidence="2 3">CBS 141358</strain>
    </source>
</reference>
<protein>
    <submittedName>
        <fullName evidence="2">Uncharacterized protein</fullName>
    </submittedName>
</protein>
<gene>
    <name evidence="2" type="ORF">JOL62DRAFT_585846</name>
</gene>
<evidence type="ECO:0000256" key="1">
    <source>
        <dbReference type="SAM" id="MobiDB-lite"/>
    </source>
</evidence>
<feature type="region of interest" description="Disordered" evidence="1">
    <location>
        <begin position="1"/>
        <end position="107"/>
    </location>
</feature>
<sequence>LPSRRNPCMPGCGYCGNSPAKRDVPPADQTWTSSADSTRQTDRQTGRQTDRHKPPTRNNNNRQQKKRREQQRIPQRLVRMDRGTTAPDPQGHLDPSPLGPVASPSRVLSSGAPGHLFQYPPPYLPTYLPTYLILHHGLPLHNGLWNRGSSKFTLSVSSHQTAGDTFLLLCLGPAAIPLLLAFAFPRSQPHHTCLPCKSLKLMSSFCPFHHALPPIDCCIPETRQPTLETASTVNFILSALPNPPHVIGSCLC</sequence>
<dbReference type="EMBL" id="JBBPBF010000041">
    <property type="protein sequence ID" value="KAK7606935.1"/>
    <property type="molecule type" value="Genomic_DNA"/>
</dbReference>
<organism evidence="2 3">
    <name type="scientific">Phyllosticta paracitricarpa</name>
    <dbReference type="NCBI Taxonomy" id="2016321"/>
    <lineage>
        <taxon>Eukaryota</taxon>
        <taxon>Fungi</taxon>
        <taxon>Dikarya</taxon>
        <taxon>Ascomycota</taxon>
        <taxon>Pezizomycotina</taxon>
        <taxon>Dothideomycetes</taxon>
        <taxon>Dothideomycetes incertae sedis</taxon>
        <taxon>Botryosphaeriales</taxon>
        <taxon>Phyllostictaceae</taxon>
        <taxon>Phyllosticta</taxon>
    </lineage>
</organism>
<proteinExistence type="predicted"/>
<comment type="caution">
    <text evidence="2">The sequence shown here is derived from an EMBL/GenBank/DDBJ whole genome shotgun (WGS) entry which is preliminary data.</text>
</comment>
<dbReference type="Proteomes" id="UP001367316">
    <property type="component" value="Unassembled WGS sequence"/>
</dbReference>
<keyword evidence="3" id="KW-1185">Reference proteome</keyword>
<evidence type="ECO:0000313" key="3">
    <source>
        <dbReference type="Proteomes" id="UP001367316"/>
    </source>
</evidence>
<name>A0ABR1MVG2_9PEZI</name>
<feature type="non-terminal residue" evidence="2">
    <location>
        <position position="1"/>
    </location>
</feature>
<feature type="compositionally biased region" description="Basic and acidic residues" evidence="1">
    <location>
        <begin position="39"/>
        <end position="53"/>
    </location>
</feature>
<accession>A0ABR1MVG2</accession>
<evidence type="ECO:0000313" key="2">
    <source>
        <dbReference type="EMBL" id="KAK7606935.1"/>
    </source>
</evidence>